<keyword evidence="1" id="KW-0732">Signal</keyword>
<keyword evidence="3" id="KW-1185">Reference proteome</keyword>
<feature type="signal peptide" evidence="1">
    <location>
        <begin position="1"/>
        <end position="25"/>
    </location>
</feature>
<reference evidence="2" key="1">
    <citation type="journal article" date="2021" name="ISME J.">
        <title>Genomic evolution of the class Acidithiobacillia: deep-branching Proteobacteria living in extreme acidic conditions.</title>
        <authorList>
            <person name="Moya-Beltran A."/>
            <person name="Beard S."/>
            <person name="Rojas-Villalobos C."/>
            <person name="Issotta F."/>
            <person name="Gallardo Y."/>
            <person name="Ulloa R."/>
            <person name="Giaveno A."/>
            <person name="Degli Esposti M."/>
            <person name="Johnson D.B."/>
            <person name="Quatrini R."/>
        </authorList>
    </citation>
    <scope>NUCLEOTIDE SEQUENCE</scope>
    <source>
        <strain evidence="2">VAN18-1</strain>
    </source>
</reference>
<accession>A0AAE3CJX5</accession>
<protein>
    <submittedName>
        <fullName evidence="2">Histidine phosphatase family protein</fullName>
    </submittedName>
</protein>
<evidence type="ECO:0000313" key="3">
    <source>
        <dbReference type="Proteomes" id="UP001197378"/>
    </source>
</evidence>
<dbReference type="Proteomes" id="UP001197378">
    <property type="component" value="Unassembled WGS sequence"/>
</dbReference>
<dbReference type="RefSeq" id="WP_215873007.1">
    <property type="nucleotide sequence ID" value="NZ_JAAXYO010000107.1"/>
</dbReference>
<sequence length="229" mass="26149">MPCRRPVLSFFALTLLTALPLAAQAVPAEIILVRHGEKINPFQLSKIGEERAHALAQVYLGKNASHSILPKGEEPAALMTVTLHTIETMTPTALSWRMPETAYTAVPEYFQTEKQKKAQETQRTQEAAYTLLHDPKYDGKVVIVMWEHARIASQKLEEHFPDQQVTFRQLLHLAKLPGVPKTWPKHTFDYFWIVKYQGNNPDPVSFQMIKQTYTGKYANLPQNDWGKPE</sequence>
<feature type="chain" id="PRO_5041916772" evidence="1">
    <location>
        <begin position="26"/>
        <end position="229"/>
    </location>
</feature>
<organism evidence="2 3">
    <name type="scientific">Igneacidithiobacillus copahuensis</name>
    <dbReference type="NCBI Taxonomy" id="2724909"/>
    <lineage>
        <taxon>Bacteria</taxon>
        <taxon>Pseudomonadati</taxon>
        <taxon>Pseudomonadota</taxon>
        <taxon>Acidithiobacillia</taxon>
        <taxon>Acidithiobacillales</taxon>
        <taxon>Acidithiobacillaceae</taxon>
        <taxon>Igneacidithiobacillus</taxon>
    </lineage>
</organism>
<name>A0AAE3CJX5_9PROT</name>
<dbReference type="AlphaFoldDB" id="A0AAE3CJX5"/>
<proteinExistence type="predicted"/>
<comment type="caution">
    <text evidence="2">The sequence shown here is derived from an EMBL/GenBank/DDBJ whole genome shotgun (WGS) entry which is preliminary data.</text>
</comment>
<evidence type="ECO:0000313" key="2">
    <source>
        <dbReference type="EMBL" id="MBU2788164.1"/>
    </source>
</evidence>
<evidence type="ECO:0000256" key="1">
    <source>
        <dbReference type="SAM" id="SignalP"/>
    </source>
</evidence>
<dbReference type="EMBL" id="JAAXYO010000107">
    <property type="protein sequence ID" value="MBU2788164.1"/>
    <property type="molecule type" value="Genomic_DNA"/>
</dbReference>
<gene>
    <name evidence="2" type="ORF">HFQ13_08095</name>
</gene>